<dbReference type="AlphaFoldDB" id="A0A812KGI5"/>
<accession>A0A812KGI5</accession>
<feature type="non-terminal residue" evidence="1">
    <location>
        <position position="143"/>
    </location>
</feature>
<sequence length="143" mass="16118">KGEKPKVKGKEVDQAMVDSLIHEHKCGISRFYAEMSQYRRAEMLCKGILLTSAGHEESVLVPSNGPTMLLEGTEVRFHTKYYGRNLTIMQALSDKFFETPMFGTGSKKPMILQRRRSTTCTDDDHCGHGWELALLDGEGSKTY</sequence>
<comment type="caution">
    <text evidence="1">The sequence shown here is derived from an EMBL/GenBank/DDBJ whole genome shotgun (WGS) entry which is preliminary data.</text>
</comment>
<protein>
    <submittedName>
        <fullName evidence="1">Uncharacterized protein</fullName>
    </submittedName>
</protein>
<name>A0A812KGI5_SYMPI</name>
<evidence type="ECO:0000313" key="1">
    <source>
        <dbReference type="EMBL" id="CAE7229950.1"/>
    </source>
</evidence>
<reference evidence="1" key="1">
    <citation type="submission" date="2021-02" db="EMBL/GenBank/DDBJ databases">
        <authorList>
            <person name="Dougan E. K."/>
            <person name="Rhodes N."/>
            <person name="Thang M."/>
            <person name="Chan C."/>
        </authorList>
    </citation>
    <scope>NUCLEOTIDE SEQUENCE</scope>
</reference>
<proteinExistence type="predicted"/>
<gene>
    <name evidence="1" type="ORF">SPIL2461_LOCUS3440</name>
</gene>
<evidence type="ECO:0000313" key="2">
    <source>
        <dbReference type="Proteomes" id="UP000649617"/>
    </source>
</evidence>
<dbReference type="OrthoDB" id="443188at2759"/>
<dbReference type="Proteomes" id="UP000649617">
    <property type="component" value="Unassembled WGS sequence"/>
</dbReference>
<keyword evidence="2" id="KW-1185">Reference proteome</keyword>
<feature type="non-terminal residue" evidence="1">
    <location>
        <position position="1"/>
    </location>
</feature>
<dbReference type="EMBL" id="CAJNIZ010004194">
    <property type="protein sequence ID" value="CAE7229950.1"/>
    <property type="molecule type" value="Genomic_DNA"/>
</dbReference>
<organism evidence="1 2">
    <name type="scientific">Symbiodinium pilosum</name>
    <name type="common">Dinoflagellate</name>
    <dbReference type="NCBI Taxonomy" id="2952"/>
    <lineage>
        <taxon>Eukaryota</taxon>
        <taxon>Sar</taxon>
        <taxon>Alveolata</taxon>
        <taxon>Dinophyceae</taxon>
        <taxon>Suessiales</taxon>
        <taxon>Symbiodiniaceae</taxon>
        <taxon>Symbiodinium</taxon>
    </lineage>
</organism>